<keyword evidence="3" id="KW-1185">Reference proteome</keyword>
<dbReference type="AlphaFoldDB" id="A0AAE0I7G3"/>
<dbReference type="Proteomes" id="UP001286456">
    <property type="component" value="Unassembled WGS sequence"/>
</dbReference>
<reference evidence="2" key="2">
    <citation type="submission" date="2023-06" db="EMBL/GenBank/DDBJ databases">
        <authorList>
            <consortium name="Lawrence Berkeley National Laboratory"/>
            <person name="Haridas S."/>
            <person name="Hensen N."/>
            <person name="Bonometti L."/>
            <person name="Westerberg I."/>
            <person name="Brannstrom I.O."/>
            <person name="Guillou S."/>
            <person name="Cros-Aarteil S."/>
            <person name="Calhoun S."/>
            <person name="Kuo A."/>
            <person name="Mondo S."/>
            <person name="Pangilinan J."/>
            <person name="Riley R."/>
            <person name="Labutti K."/>
            <person name="Andreopoulos B."/>
            <person name="Lipzen A."/>
            <person name="Chen C."/>
            <person name="Yanf M."/>
            <person name="Daum C."/>
            <person name="Ng V."/>
            <person name="Clum A."/>
            <person name="Steindorff A."/>
            <person name="Ohm R."/>
            <person name="Martin F."/>
            <person name="Silar P."/>
            <person name="Natvig D."/>
            <person name="Lalanne C."/>
            <person name="Gautier V."/>
            <person name="Ament-Velasquez S.L."/>
            <person name="Kruys A."/>
            <person name="Hutchinson M.I."/>
            <person name="Powell A.J."/>
            <person name="Barry K."/>
            <person name="Miller A.N."/>
            <person name="Grigoriev I.V."/>
            <person name="Debuchy R."/>
            <person name="Gladieux P."/>
            <person name="Thoren M.H."/>
            <person name="Johannesson H."/>
        </authorList>
    </citation>
    <scope>NUCLEOTIDE SEQUENCE</scope>
    <source>
        <strain evidence="2">SMH4131-1</strain>
    </source>
</reference>
<accession>A0AAE0I7G3</accession>
<evidence type="ECO:0000313" key="3">
    <source>
        <dbReference type="Proteomes" id="UP001286456"/>
    </source>
</evidence>
<sequence>MDTGSVMATAGGGGGLSPNGGDNGRNNGHRSEKRIREESSSSEEEHERPKRKPWPIKVGRLSSASLTIRDGELSATPHGQLRGHKSFVNMGATSAFGQVPLRDVDFVYEAFKSRTFLMPDDAQIALRFTVLEEADPSRVIGEVDDNGYRGGHSGRQQGLCGNRSCGANDHELVDCWGPVSEEGDLRGCVLCNDDGHDFDFCPRMRCIDVERLIFHLVERRANLPPVRTMINTMDLLLAGQPGIMVESMPLTKSRVVADWIPNRRWETREGRVRDPALPGTMPELLEMMRVKWETLTREFTFLPRRLTDQHEALANNKVRFAVPANFIPIGVESMRFRGFGWYDDHDAHIRSVVAQFGILIPPGN</sequence>
<gene>
    <name evidence="2" type="ORF">B0T19DRAFT_404477</name>
</gene>
<feature type="compositionally biased region" description="Gly residues" evidence="1">
    <location>
        <begin position="10"/>
        <end position="23"/>
    </location>
</feature>
<protein>
    <submittedName>
        <fullName evidence="2">Uncharacterized protein</fullName>
    </submittedName>
</protein>
<reference evidence="2" key="1">
    <citation type="journal article" date="2023" name="Mol. Phylogenet. Evol.">
        <title>Genome-scale phylogeny and comparative genomics of the fungal order Sordariales.</title>
        <authorList>
            <person name="Hensen N."/>
            <person name="Bonometti L."/>
            <person name="Westerberg I."/>
            <person name="Brannstrom I.O."/>
            <person name="Guillou S."/>
            <person name="Cros-Aarteil S."/>
            <person name="Calhoun S."/>
            <person name="Haridas S."/>
            <person name="Kuo A."/>
            <person name="Mondo S."/>
            <person name="Pangilinan J."/>
            <person name="Riley R."/>
            <person name="LaButti K."/>
            <person name="Andreopoulos B."/>
            <person name="Lipzen A."/>
            <person name="Chen C."/>
            <person name="Yan M."/>
            <person name="Daum C."/>
            <person name="Ng V."/>
            <person name="Clum A."/>
            <person name="Steindorff A."/>
            <person name="Ohm R.A."/>
            <person name="Martin F."/>
            <person name="Silar P."/>
            <person name="Natvig D.O."/>
            <person name="Lalanne C."/>
            <person name="Gautier V."/>
            <person name="Ament-Velasquez S.L."/>
            <person name="Kruys A."/>
            <person name="Hutchinson M.I."/>
            <person name="Powell A.J."/>
            <person name="Barry K."/>
            <person name="Miller A.N."/>
            <person name="Grigoriev I.V."/>
            <person name="Debuchy R."/>
            <person name="Gladieux P."/>
            <person name="Hiltunen Thoren M."/>
            <person name="Johannesson H."/>
        </authorList>
    </citation>
    <scope>NUCLEOTIDE SEQUENCE</scope>
    <source>
        <strain evidence="2">SMH4131-1</strain>
    </source>
</reference>
<evidence type="ECO:0000256" key="1">
    <source>
        <dbReference type="SAM" id="MobiDB-lite"/>
    </source>
</evidence>
<name>A0AAE0I7G3_9PEZI</name>
<evidence type="ECO:0000313" key="2">
    <source>
        <dbReference type="EMBL" id="KAK3319943.1"/>
    </source>
</evidence>
<dbReference type="EMBL" id="JAUEPO010000006">
    <property type="protein sequence ID" value="KAK3319943.1"/>
    <property type="molecule type" value="Genomic_DNA"/>
</dbReference>
<comment type="caution">
    <text evidence="2">The sequence shown here is derived from an EMBL/GenBank/DDBJ whole genome shotgun (WGS) entry which is preliminary data.</text>
</comment>
<proteinExistence type="predicted"/>
<feature type="region of interest" description="Disordered" evidence="1">
    <location>
        <begin position="1"/>
        <end position="58"/>
    </location>
</feature>
<feature type="compositionally biased region" description="Basic and acidic residues" evidence="1">
    <location>
        <begin position="34"/>
        <end position="48"/>
    </location>
</feature>
<organism evidence="2 3">
    <name type="scientific">Cercophora scortea</name>
    <dbReference type="NCBI Taxonomy" id="314031"/>
    <lineage>
        <taxon>Eukaryota</taxon>
        <taxon>Fungi</taxon>
        <taxon>Dikarya</taxon>
        <taxon>Ascomycota</taxon>
        <taxon>Pezizomycotina</taxon>
        <taxon>Sordariomycetes</taxon>
        <taxon>Sordariomycetidae</taxon>
        <taxon>Sordariales</taxon>
        <taxon>Lasiosphaeriaceae</taxon>
        <taxon>Cercophora</taxon>
    </lineage>
</organism>